<sequence>MEETIEIIYGSANFTSAGTSQLSVKTSSGIEHASVENLSELDSDYDHSDLGRLFKESPENFANIQKVIFRDQFFFSCCFSSGDVMNKLKFDAEGTLMDNNDF</sequence>
<dbReference type="HOGENOM" id="CLU_2275125_0_0_10"/>
<keyword evidence="2" id="KW-1185">Reference proteome</keyword>
<protein>
    <submittedName>
        <fullName evidence="1">Uncharacterized protein</fullName>
    </submittedName>
</protein>
<reference evidence="1" key="2">
    <citation type="submission" date="2012-09" db="EMBL/GenBank/DDBJ databases">
        <title>The complete sequence of Psychroflexus torquis an extreme psychrophile from sea-ice that is stimulated by light.</title>
        <authorList>
            <person name="Feng S."/>
            <person name="Powell S.M."/>
            <person name="Bowman J.P."/>
        </authorList>
    </citation>
    <scope>NUCLEOTIDE SEQUENCE [LARGE SCALE GENOMIC DNA]</scope>
    <source>
        <strain evidence="1">ATCC 700755</strain>
    </source>
</reference>
<organism evidence="1 2">
    <name type="scientific">Psychroflexus torquis (strain ATCC 700755 / CIP 106069 / ACAM 623)</name>
    <dbReference type="NCBI Taxonomy" id="313595"/>
    <lineage>
        <taxon>Bacteria</taxon>
        <taxon>Pseudomonadati</taxon>
        <taxon>Bacteroidota</taxon>
        <taxon>Flavobacteriia</taxon>
        <taxon>Flavobacteriales</taxon>
        <taxon>Flavobacteriaceae</taxon>
        <taxon>Psychroflexus</taxon>
    </lineage>
</organism>
<accession>K4I9Q5</accession>
<reference evidence="1" key="1">
    <citation type="submission" date="2006-03" db="EMBL/GenBank/DDBJ databases">
        <authorList>
            <person name="Bowman J."/>
            <person name="Ferriera S."/>
            <person name="Johnson J."/>
            <person name="Kravitz S."/>
            <person name="Halpern A."/>
            <person name="Remington K."/>
            <person name="Beeson K."/>
            <person name="Tran B."/>
            <person name="Rogers Y.-H."/>
            <person name="Friedman R."/>
            <person name="Venter J.C."/>
        </authorList>
    </citation>
    <scope>NUCLEOTIDE SEQUENCE [LARGE SCALE GENOMIC DNA]</scope>
    <source>
        <strain evidence="1">ATCC 700755</strain>
    </source>
</reference>
<dbReference type="STRING" id="313595.P700755_000319"/>
<dbReference type="KEGG" id="ptq:P700755_000319"/>
<name>K4I9Q5_PSYTT</name>
<dbReference type="AlphaFoldDB" id="K4I9Q5"/>
<gene>
    <name evidence="1" type="ordered locus">P700755_000319</name>
</gene>
<dbReference type="RefSeq" id="WP_015022976.1">
    <property type="nucleotide sequence ID" value="NC_018721.1"/>
</dbReference>
<dbReference type="EMBL" id="CP003879">
    <property type="protein sequence ID" value="AFU67357.1"/>
    <property type="molecule type" value="Genomic_DNA"/>
</dbReference>
<dbReference type="eggNOG" id="ENOG502ZZB6">
    <property type="taxonomic scope" value="Bacteria"/>
</dbReference>
<dbReference type="OrthoDB" id="1441061at2"/>
<evidence type="ECO:0000313" key="2">
    <source>
        <dbReference type="Proteomes" id="UP000008514"/>
    </source>
</evidence>
<proteinExistence type="predicted"/>
<dbReference type="Proteomes" id="UP000008514">
    <property type="component" value="Chromosome"/>
</dbReference>
<evidence type="ECO:0000313" key="1">
    <source>
        <dbReference type="EMBL" id="AFU67357.1"/>
    </source>
</evidence>